<feature type="transmembrane region" description="Helical" evidence="10">
    <location>
        <begin position="319"/>
        <end position="340"/>
    </location>
</feature>
<evidence type="ECO:0000256" key="8">
    <source>
        <dbReference type="ARBA" id="ARBA00023136"/>
    </source>
</evidence>
<dbReference type="Gene3D" id="1.20.1250.20">
    <property type="entry name" value="MFS general substrate transporter like domains"/>
    <property type="match status" value="1"/>
</dbReference>
<gene>
    <name evidence="12" type="ORF">NCGR_LOCUS46809</name>
</gene>
<evidence type="ECO:0000256" key="3">
    <source>
        <dbReference type="ARBA" id="ARBA00022448"/>
    </source>
</evidence>
<dbReference type="GO" id="GO:0015293">
    <property type="term" value="F:symporter activity"/>
    <property type="evidence" value="ECO:0007669"/>
    <property type="project" value="UniProtKB-KW"/>
</dbReference>
<keyword evidence="5 10" id="KW-0812">Transmembrane</keyword>
<comment type="subcellular location">
    <subcellularLocation>
        <location evidence="1">Membrane</location>
        <topology evidence="1">Multi-pass membrane protein</topology>
    </subcellularLocation>
</comment>
<keyword evidence="6" id="KW-0769">Symport</keyword>
<dbReference type="PROSITE" id="PS00217">
    <property type="entry name" value="SUGAR_TRANSPORT_2"/>
    <property type="match status" value="1"/>
</dbReference>
<dbReference type="NCBIfam" id="TIGR00879">
    <property type="entry name" value="SP"/>
    <property type="match status" value="1"/>
</dbReference>
<dbReference type="EMBL" id="CAJGYO010000012">
    <property type="protein sequence ID" value="CAD6263504.1"/>
    <property type="molecule type" value="Genomic_DNA"/>
</dbReference>
<reference evidence="12" key="1">
    <citation type="submission" date="2020-10" db="EMBL/GenBank/DDBJ databases">
        <authorList>
            <person name="Han B."/>
            <person name="Lu T."/>
            <person name="Zhao Q."/>
            <person name="Huang X."/>
            <person name="Zhao Y."/>
        </authorList>
    </citation>
    <scope>NUCLEOTIDE SEQUENCE</scope>
</reference>
<dbReference type="InterPro" id="IPR005829">
    <property type="entry name" value="Sugar_transporter_CS"/>
</dbReference>
<dbReference type="InterPro" id="IPR044778">
    <property type="entry name" value="MFS_STP/MST-like_plant"/>
</dbReference>
<dbReference type="GO" id="GO:0016020">
    <property type="term" value="C:membrane"/>
    <property type="evidence" value="ECO:0007669"/>
    <property type="project" value="UniProtKB-SubCell"/>
</dbReference>
<name>A0A811QXW5_9POAL</name>
<dbReference type="AlphaFoldDB" id="A0A811QXW5"/>
<evidence type="ECO:0000256" key="2">
    <source>
        <dbReference type="ARBA" id="ARBA00010992"/>
    </source>
</evidence>
<keyword evidence="3 9" id="KW-0813">Transport</keyword>
<evidence type="ECO:0000256" key="7">
    <source>
        <dbReference type="ARBA" id="ARBA00022989"/>
    </source>
</evidence>
<evidence type="ECO:0000256" key="10">
    <source>
        <dbReference type="SAM" id="Phobius"/>
    </source>
</evidence>
<dbReference type="InterPro" id="IPR036259">
    <property type="entry name" value="MFS_trans_sf"/>
</dbReference>
<feature type="transmembrane region" description="Helical" evidence="10">
    <location>
        <begin position="167"/>
        <end position="189"/>
    </location>
</feature>
<evidence type="ECO:0000256" key="5">
    <source>
        <dbReference type="ARBA" id="ARBA00022692"/>
    </source>
</evidence>
<dbReference type="InterPro" id="IPR020846">
    <property type="entry name" value="MFS_dom"/>
</dbReference>
<dbReference type="Proteomes" id="UP000604825">
    <property type="component" value="Unassembled WGS sequence"/>
</dbReference>
<dbReference type="InterPro" id="IPR045262">
    <property type="entry name" value="STP/PLT_plant"/>
</dbReference>
<evidence type="ECO:0000256" key="6">
    <source>
        <dbReference type="ARBA" id="ARBA00022847"/>
    </source>
</evidence>
<keyword evidence="7 10" id="KW-1133">Transmembrane helix</keyword>
<dbReference type="PROSITE" id="PS00216">
    <property type="entry name" value="SUGAR_TRANSPORT_1"/>
    <property type="match status" value="1"/>
</dbReference>
<evidence type="ECO:0000256" key="4">
    <source>
        <dbReference type="ARBA" id="ARBA00022597"/>
    </source>
</evidence>
<sequence>MAVGGSSVGVLDYGGGVTFSVVVTSLMAASCGLIFGYDSGVSGGVTQMDSFLGNFFPDVIDGRKSAKVDAYCKYDNQWLTAFTSSLWIAAALSSLVASRVTRRVGRQAIMLIGGVLFLAGSVINAAAVNIAMLIIGRMLLGFGLGFTLQAAPVYLSETAPARWRGAFTSAYNAFVVVGILSATVTNYFTNHIPGWGWRVSLGLAAVPGAATVLGAFFVSDTPISLVMRGQHERARAALQRVRGDDADVDAEFKDIVRAVDVARQNDDGAFRRLFSKEYRHYLAIGVAIPVFYEFTGMIVISIFSPVLFRTVGFSSQRAILGSVINSMTNLASTLLSSVVMDRVGRRFLFVVGGLGMMICEVTISWIMADHLGKHGGVTTMPRSYATGVLVLICMCTFSFGLSWAPLRWVVPSEIYPVEVRSAGQALSISITLCISFVELQVFIALLCAMKYAVFLFYAAWLLVMTVFVVMFLPETKGVPLEAMQSVWARHWYWRRFVKEDARQDNQVNCL</sequence>
<dbReference type="OrthoDB" id="5296287at2759"/>
<dbReference type="PROSITE" id="PS50850">
    <property type="entry name" value="MFS"/>
    <property type="match status" value="1"/>
</dbReference>
<comment type="caution">
    <text evidence="12">The sequence shown here is derived from an EMBL/GenBank/DDBJ whole genome shotgun (WGS) entry which is preliminary data.</text>
</comment>
<organism evidence="12 13">
    <name type="scientific">Miscanthus lutarioriparius</name>
    <dbReference type="NCBI Taxonomy" id="422564"/>
    <lineage>
        <taxon>Eukaryota</taxon>
        <taxon>Viridiplantae</taxon>
        <taxon>Streptophyta</taxon>
        <taxon>Embryophyta</taxon>
        <taxon>Tracheophyta</taxon>
        <taxon>Spermatophyta</taxon>
        <taxon>Magnoliopsida</taxon>
        <taxon>Liliopsida</taxon>
        <taxon>Poales</taxon>
        <taxon>Poaceae</taxon>
        <taxon>PACMAD clade</taxon>
        <taxon>Panicoideae</taxon>
        <taxon>Andropogonodae</taxon>
        <taxon>Andropogoneae</taxon>
        <taxon>Saccharinae</taxon>
        <taxon>Miscanthus</taxon>
    </lineage>
</organism>
<feature type="transmembrane region" description="Helical" evidence="10">
    <location>
        <begin position="451"/>
        <end position="472"/>
    </location>
</feature>
<dbReference type="SUPFAM" id="SSF103473">
    <property type="entry name" value="MFS general substrate transporter"/>
    <property type="match status" value="1"/>
</dbReference>
<dbReference type="InterPro" id="IPR005828">
    <property type="entry name" value="MFS_sugar_transport-like"/>
</dbReference>
<feature type="transmembrane region" description="Helical" evidence="10">
    <location>
        <begin position="388"/>
        <end position="410"/>
    </location>
</feature>
<evidence type="ECO:0000256" key="9">
    <source>
        <dbReference type="RuleBase" id="RU003346"/>
    </source>
</evidence>
<keyword evidence="4" id="KW-0762">Sugar transport</keyword>
<evidence type="ECO:0000313" key="13">
    <source>
        <dbReference type="Proteomes" id="UP000604825"/>
    </source>
</evidence>
<dbReference type="PANTHER" id="PTHR23500">
    <property type="entry name" value="SOLUTE CARRIER FAMILY 2, FACILITATED GLUCOSE TRANSPORTER"/>
    <property type="match status" value="1"/>
</dbReference>
<dbReference type="Pfam" id="PF00083">
    <property type="entry name" value="Sugar_tr"/>
    <property type="match status" value="1"/>
</dbReference>
<dbReference type="InterPro" id="IPR003663">
    <property type="entry name" value="Sugar/inositol_transpt"/>
</dbReference>
<feature type="transmembrane region" description="Helical" evidence="10">
    <location>
        <begin position="347"/>
        <end position="368"/>
    </location>
</feature>
<evidence type="ECO:0000313" key="12">
    <source>
        <dbReference type="EMBL" id="CAD6263504.1"/>
    </source>
</evidence>
<feature type="transmembrane region" description="Helical" evidence="10">
    <location>
        <begin position="195"/>
        <end position="218"/>
    </location>
</feature>
<proteinExistence type="inferred from homology"/>
<dbReference type="GO" id="GO:0015145">
    <property type="term" value="F:monosaccharide transmembrane transporter activity"/>
    <property type="evidence" value="ECO:0007669"/>
    <property type="project" value="InterPro"/>
</dbReference>
<feature type="domain" description="Major facilitator superfamily (MFS) profile" evidence="11">
    <location>
        <begin position="24"/>
        <end position="476"/>
    </location>
</feature>
<evidence type="ECO:0000259" key="11">
    <source>
        <dbReference type="PROSITE" id="PS50850"/>
    </source>
</evidence>
<evidence type="ECO:0000256" key="1">
    <source>
        <dbReference type="ARBA" id="ARBA00004141"/>
    </source>
</evidence>
<protein>
    <recommendedName>
        <fullName evidence="11">Major facilitator superfamily (MFS) profile domain-containing protein</fullName>
    </recommendedName>
</protein>
<feature type="transmembrane region" description="Helical" evidence="10">
    <location>
        <begin position="109"/>
        <end position="128"/>
    </location>
</feature>
<dbReference type="PANTHER" id="PTHR23500:SF537">
    <property type="entry name" value="MAJOR FACILITATOR SUPERFAMILY (MFS) PROFILE DOMAIN-CONTAINING PROTEIN"/>
    <property type="match status" value="1"/>
</dbReference>
<feature type="transmembrane region" description="Helical" evidence="10">
    <location>
        <begin position="422"/>
        <end position="445"/>
    </location>
</feature>
<dbReference type="FunFam" id="1.20.1250.20:FF:000002">
    <property type="entry name" value="Sugar transport protein 13"/>
    <property type="match status" value="1"/>
</dbReference>
<keyword evidence="8 10" id="KW-0472">Membrane</keyword>
<feature type="transmembrane region" description="Helical" evidence="10">
    <location>
        <begin position="134"/>
        <end position="155"/>
    </location>
</feature>
<dbReference type="CDD" id="cd17361">
    <property type="entry name" value="MFS_STP"/>
    <property type="match status" value="1"/>
</dbReference>
<feature type="transmembrane region" description="Helical" evidence="10">
    <location>
        <begin position="281"/>
        <end position="307"/>
    </location>
</feature>
<dbReference type="PRINTS" id="PR00171">
    <property type="entry name" value="SUGRTRNSPORT"/>
</dbReference>
<keyword evidence="13" id="KW-1185">Reference proteome</keyword>
<comment type="similarity">
    <text evidence="2 9">Belongs to the major facilitator superfamily. Sugar transporter (TC 2.A.1.1) family.</text>
</comment>
<accession>A0A811QXW5</accession>